<accession>A0ABP9B3M9</accession>
<proteinExistence type="predicted"/>
<keyword evidence="2" id="KW-1185">Reference proteome</keyword>
<reference evidence="2" key="1">
    <citation type="journal article" date="2019" name="Int. J. Syst. Evol. Microbiol.">
        <title>The Global Catalogue of Microorganisms (GCM) 10K type strain sequencing project: providing services to taxonomists for standard genome sequencing and annotation.</title>
        <authorList>
            <consortium name="The Broad Institute Genomics Platform"/>
            <consortium name="The Broad Institute Genome Sequencing Center for Infectious Disease"/>
            <person name="Wu L."/>
            <person name="Ma J."/>
        </authorList>
    </citation>
    <scope>NUCLEOTIDE SEQUENCE [LARGE SCALE GENOMIC DNA]</scope>
    <source>
        <strain evidence="2">JCM 18204</strain>
    </source>
</reference>
<dbReference type="SUPFAM" id="SSF143422">
    <property type="entry name" value="Transposase IS200-like"/>
    <property type="match status" value="1"/>
</dbReference>
<dbReference type="PANTHER" id="PTHR36966:SF1">
    <property type="entry name" value="REP-ASSOCIATED TYROSINE TRANSPOSASE"/>
    <property type="match status" value="1"/>
</dbReference>
<dbReference type="Gene3D" id="3.30.70.1290">
    <property type="entry name" value="Transposase IS200-like"/>
    <property type="match status" value="1"/>
</dbReference>
<dbReference type="PANTHER" id="PTHR36966">
    <property type="entry name" value="REP-ASSOCIATED TYROSINE TRANSPOSASE"/>
    <property type="match status" value="1"/>
</dbReference>
<sequence length="71" mass="8148">MWARGFWEHTIRNDDDLRTHVDYIHYNPVKHGLTDRVSAWPYSTFHRDVAMGGTHRDWGVAQGSAHAGDDG</sequence>
<dbReference type="InterPro" id="IPR036515">
    <property type="entry name" value="Transposase_17_sf"/>
</dbReference>
<evidence type="ECO:0008006" key="3">
    <source>
        <dbReference type="Google" id="ProtNLM"/>
    </source>
</evidence>
<evidence type="ECO:0000313" key="2">
    <source>
        <dbReference type="Proteomes" id="UP001499959"/>
    </source>
</evidence>
<name>A0ABP9B3M9_9GAMM</name>
<dbReference type="EMBL" id="BAABJE010000005">
    <property type="protein sequence ID" value="GAA4789510.1"/>
    <property type="molecule type" value="Genomic_DNA"/>
</dbReference>
<protein>
    <recommendedName>
        <fullName evidence="3">Transposase</fullName>
    </recommendedName>
</protein>
<dbReference type="InterPro" id="IPR052715">
    <property type="entry name" value="RAYT_transposase"/>
</dbReference>
<comment type="caution">
    <text evidence="1">The sequence shown here is derived from an EMBL/GenBank/DDBJ whole genome shotgun (WGS) entry which is preliminary data.</text>
</comment>
<organism evidence="1 2">
    <name type="scientific">Lysobacter hankyongensis</name>
    <dbReference type="NCBI Taxonomy" id="1176535"/>
    <lineage>
        <taxon>Bacteria</taxon>
        <taxon>Pseudomonadati</taxon>
        <taxon>Pseudomonadota</taxon>
        <taxon>Gammaproteobacteria</taxon>
        <taxon>Lysobacterales</taxon>
        <taxon>Lysobacteraceae</taxon>
        <taxon>Lysobacter</taxon>
    </lineage>
</organism>
<gene>
    <name evidence="1" type="ORF">GCM10023307_13400</name>
</gene>
<dbReference type="Proteomes" id="UP001499959">
    <property type="component" value="Unassembled WGS sequence"/>
</dbReference>
<evidence type="ECO:0000313" key="1">
    <source>
        <dbReference type="EMBL" id="GAA4789510.1"/>
    </source>
</evidence>